<gene>
    <name evidence="1" type="ORF">UFOPK1693_00210</name>
</gene>
<protein>
    <submittedName>
        <fullName evidence="1">Unannotated protein</fullName>
    </submittedName>
</protein>
<dbReference type="EMBL" id="CAEZTO010000002">
    <property type="protein sequence ID" value="CAB4563770.1"/>
    <property type="molecule type" value="Genomic_DNA"/>
</dbReference>
<organism evidence="1">
    <name type="scientific">freshwater metagenome</name>
    <dbReference type="NCBI Taxonomy" id="449393"/>
    <lineage>
        <taxon>unclassified sequences</taxon>
        <taxon>metagenomes</taxon>
        <taxon>ecological metagenomes</taxon>
    </lineage>
</organism>
<reference evidence="1" key="1">
    <citation type="submission" date="2020-05" db="EMBL/GenBank/DDBJ databases">
        <authorList>
            <person name="Chiriac C."/>
            <person name="Salcher M."/>
            <person name="Ghai R."/>
            <person name="Kavagutti S V."/>
        </authorList>
    </citation>
    <scope>NUCLEOTIDE SEQUENCE</scope>
</reference>
<evidence type="ECO:0000313" key="1">
    <source>
        <dbReference type="EMBL" id="CAB4563770.1"/>
    </source>
</evidence>
<dbReference type="AlphaFoldDB" id="A0A6J6DIB1"/>
<accession>A0A6J6DIB1</accession>
<name>A0A6J6DIB1_9ZZZZ</name>
<proteinExistence type="predicted"/>
<sequence length="36" mass="4112">MEQFEAKLNEIESMDFPEQVSALSGLITELENLLNQ</sequence>